<feature type="transmembrane region" description="Helical" evidence="1">
    <location>
        <begin position="100"/>
        <end position="118"/>
    </location>
</feature>
<gene>
    <name evidence="2" type="ORF">DI563_04675</name>
</gene>
<reference evidence="2 3" key="1">
    <citation type="submission" date="2017-08" db="EMBL/GenBank/DDBJ databases">
        <title>Infants hospitalized years apart are colonized by the same room-sourced microbial strains.</title>
        <authorList>
            <person name="Brooks B."/>
            <person name="Olm M.R."/>
            <person name="Firek B.A."/>
            <person name="Baker R."/>
            <person name="Thomas B.C."/>
            <person name="Morowitz M.J."/>
            <person name="Banfield J.F."/>
        </authorList>
    </citation>
    <scope>NUCLEOTIDE SEQUENCE [LARGE SCALE GENOMIC DNA]</scope>
    <source>
        <strain evidence="2">S2_005_003_R2_41</strain>
    </source>
</reference>
<keyword evidence="1" id="KW-0472">Membrane</keyword>
<keyword evidence="1" id="KW-1133">Transmembrane helix</keyword>
<organism evidence="2 3">
    <name type="scientific">Variovorax paradoxus</name>
    <dbReference type="NCBI Taxonomy" id="34073"/>
    <lineage>
        <taxon>Bacteria</taxon>
        <taxon>Pseudomonadati</taxon>
        <taxon>Pseudomonadota</taxon>
        <taxon>Betaproteobacteria</taxon>
        <taxon>Burkholderiales</taxon>
        <taxon>Comamonadaceae</taxon>
        <taxon>Variovorax</taxon>
    </lineage>
</organism>
<evidence type="ECO:0000313" key="3">
    <source>
        <dbReference type="Proteomes" id="UP000249135"/>
    </source>
</evidence>
<protein>
    <submittedName>
        <fullName evidence="2">Uncharacterized protein</fullName>
    </submittedName>
</protein>
<feature type="transmembrane region" description="Helical" evidence="1">
    <location>
        <begin position="27"/>
        <end position="50"/>
    </location>
</feature>
<dbReference type="Proteomes" id="UP000249135">
    <property type="component" value="Unassembled WGS sequence"/>
</dbReference>
<accession>A0A2W5QFC7</accession>
<proteinExistence type="predicted"/>
<name>A0A2W5QFC7_VARPD</name>
<keyword evidence="1" id="KW-0812">Transmembrane</keyword>
<dbReference type="EMBL" id="QFPP01000028">
    <property type="protein sequence ID" value="PZQ77201.1"/>
    <property type="molecule type" value="Genomic_DNA"/>
</dbReference>
<sequence>MKTESDPVTTGDGPPVGAAARLSKGRLAFVGLVTIMGVCEVLATSSWVPVDALWPWLAGTIAVVGFLTFLLLAGIFGNPLLAIALLLLAWRGWGWPFWRALLLSAPFWIVTVRLMPGWG</sequence>
<feature type="transmembrane region" description="Helical" evidence="1">
    <location>
        <begin position="56"/>
        <end position="88"/>
    </location>
</feature>
<dbReference type="AlphaFoldDB" id="A0A2W5QFC7"/>
<comment type="caution">
    <text evidence="2">The sequence shown here is derived from an EMBL/GenBank/DDBJ whole genome shotgun (WGS) entry which is preliminary data.</text>
</comment>
<evidence type="ECO:0000256" key="1">
    <source>
        <dbReference type="SAM" id="Phobius"/>
    </source>
</evidence>
<evidence type="ECO:0000313" key="2">
    <source>
        <dbReference type="EMBL" id="PZQ77201.1"/>
    </source>
</evidence>